<keyword evidence="2" id="KW-0732">Signal</keyword>
<comment type="caution">
    <text evidence="3">The sequence shown here is derived from an EMBL/GenBank/DDBJ whole genome shotgun (WGS) entry which is preliminary data.</text>
</comment>
<feature type="signal peptide" evidence="2">
    <location>
        <begin position="1"/>
        <end position="18"/>
    </location>
</feature>
<name>A0A9P5VQN9_9FUNG</name>
<protein>
    <submittedName>
        <fullName evidence="3">Uncharacterized protein</fullName>
    </submittedName>
</protein>
<keyword evidence="4" id="KW-1185">Reference proteome</keyword>
<dbReference type="EMBL" id="JAAAUY010000050">
    <property type="protein sequence ID" value="KAF9336695.1"/>
    <property type="molecule type" value="Genomic_DNA"/>
</dbReference>
<dbReference type="Proteomes" id="UP000696485">
    <property type="component" value="Unassembled WGS sequence"/>
</dbReference>
<evidence type="ECO:0000313" key="4">
    <source>
        <dbReference type="Proteomes" id="UP000696485"/>
    </source>
</evidence>
<feature type="chain" id="PRO_5040268460" evidence="2">
    <location>
        <begin position="19"/>
        <end position="149"/>
    </location>
</feature>
<reference evidence="3" key="1">
    <citation type="journal article" date="2020" name="Fungal Divers.">
        <title>Resolving the Mortierellaceae phylogeny through synthesis of multi-gene phylogenetics and phylogenomics.</title>
        <authorList>
            <person name="Vandepol N."/>
            <person name="Liber J."/>
            <person name="Desiro A."/>
            <person name="Na H."/>
            <person name="Kennedy M."/>
            <person name="Barry K."/>
            <person name="Grigoriev I.V."/>
            <person name="Miller A.N."/>
            <person name="O'Donnell K."/>
            <person name="Stajich J.E."/>
            <person name="Bonito G."/>
        </authorList>
    </citation>
    <scope>NUCLEOTIDE SEQUENCE</scope>
    <source>
        <strain evidence="3">NVP1</strain>
    </source>
</reference>
<evidence type="ECO:0000256" key="2">
    <source>
        <dbReference type="SAM" id="SignalP"/>
    </source>
</evidence>
<organism evidence="3 4">
    <name type="scientific">Podila minutissima</name>
    <dbReference type="NCBI Taxonomy" id="64525"/>
    <lineage>
        <taxon>Eukaryota</taxon>
        <taxon>Fungi</taxon>
        <taxon>Fungi incertae sedis</taxon>
        <taxon>Mucoromycota</taxon>
        <taxon>Mortierellomycotina</taxon>
        <taxon>Mortierellomycetes</taxon>
        <taxon>Mortierellales</taxon>
        <taxon>Mortierellaceae</taxon>
        <taxon>Podila</taxon>
    </lineage>
</organism>
<gene>
    <name evidence="3" type="ORF">BG006_007760</name>
</gene>
<sequence length="149" mass="16826">MRFLALLVALATVALTTAMPADDMPMASKSLPVPKPTDTDRPTVTNKPTDIPKPTDLPTPGLRKCNPCLVKNIRKVKACRWWKEKTPWLSGKPEDWNASQKSCVCALSKVDRWLEDCKKPRRCPDEYISKVKLMYAKWQIQVCRAGGKD</sequence>
<feature type="region of interest" description="Disordered" evidence="1">
    <location>
        <begin position="23"/>
        <end position="58"/>
    </location>
</feature>
<accession>A0A9P5VQN9</accession>
<evidence type="ECO:0000256" key="1">
    <source>
        <dbReference type="SAM" id="MobiDB-lite"/>
    </source>
</evidence>
<evidence type="ECO:0000313" key="3">
    <source>
        <dbReference type="EMBL" id="KAF9336695.1"/>
    </source>
</evidence>
<dbReference type="AlphaFoldDB" id="A0A9P5VQN9"/>
<proteinExistence type="predicted"/>